<keyword evidence="7" id="KW-1185">Reference proteome</keyword>
<evidence type="ECO:0000256" key="3">
    <source>
        <dbReference type="ARBA" id="ARBA00022989"/>
    </source>
</evidence>
<accession>A0A2J6R5N8</accession>
<keyword evidence="2 5" id="KW-0812">Transmembrane</keyword>
<dbReference type="SUPFAM" id="SSF103473">
    <property type="entry name" value="MFS general substrate transporter"/>
    <property type="match status" value="1"/>
</dbReference>
<sequence>MQTRIQMQRLLSNYTGTLQMIRDRYHKLIKPQPLVAYLSFYTGFLFAMMFSFFASFNYVFQLVYHFNQKEIDLTFIGIIIDYIFARLFLANNWLILVSMGTETGRALDPIVYLVGVYQSENGASAGAANGILRYIFGAAFPLFTIQMYDAMGIHWAGSVFAFVSVAMMPVPWIFYWKGKALRARSYYNTSKDQRVFWRYVWLDE</sequence>
<evidence type="ECO:0000313" key="6">
    <source>
        <dbReference type="EMBL" id="PMD33805.1"/>
    </source>
</evidence>
<dbReference type="Gene3D" id="1.20.1250.20">
    <property type="entry name" value="MFS general substrate transporter like domains"/>
    <property type="match status" value="1"/>
</dbReference>
<dbReference type="EMBL" id="KZ613955">
    <property type="protein sequence ID" value="PMD33805.1"/>
    <property type="molecule type" value="Genomic_DNA"/>
</dbReference>
<dbReference type="GO" id="GO:0015606">
    <property type="term" value="F:spermidine transmembrane transporter activity"/>
    <property type="evidence" value="ECO:0007669"/>
    <property type="project" value="TreeGrafter"/>
</dbReference>
<dbReference type="PANTHER" id="PTHR23502">
    <property type="entry name" value="MAJOR FACILITATOR SUPERFAMILY"/>
    <property type="match status" value="1"/>
</dbReference>
<dbReference type="STRING" id="1149755.A0A2J6R5N8"/>
<evidence type="ECO:0000256" key="5">
    <source>
        <dbReference type="SAM" id="Phobius"/>
    </source>
</evidence>
<gene>
    <name evidence="6" type="ORF">L207DRAFT_639200</name>
</gene>
<evidence type="ECO:0000256" key="4">
    <source>
        <dbReference type="ARBA" id="ARBA00023136"/>
    </source>
</evidence>
<dbReference type="OrthoDB" id="9986881at2759"/>
<comment type="subcellular location">
    <subcellularLocation>
        <location evidence="1">Membrane</location>
        <topology evidence="1">Multi-pass membrane protein</topology>
    </subcellularLocation>
</comment>
<name>A0A2J6R5N8_HYAVF</name>
<feature type="transmembrane region" description="Helical" evidence="5">
    <location>
        <begin position="131"/>
        <end position="148"/>
    </location>
</feature>
<feature type="transmembrane region" description="Helical" evidence="5">
    <location>
        <begin position="154"/>
        <end position="175"/>
    </location>
</feature>
<keyword evidence="3 5" id="KW-1133">Transmembrane helix</keyword>
<keyword evidence="4 5" id="KW-0472">Membrane</keyword>
<reference evidence="6 7" key="1">
    <citation type="submission" date="2016-04" db="EMBL/GenBank/DDBJ databases">
        <title>A degradative enzymes factory behind the ericoid mycorrhizal symbiosis.</title>
        <authorList>
            <consortium name="DOE Joint Genome Institute"/>
            <person name="Martino E."/>
            <person name="Morin E."/>
            <person name="Grelet G."/>
            <person name="Kuo A."/>
            <person name="Kohler A."/>
            <person name="Daghino S."/>
            <person name="Barry K."/>
            <person name="Choi C."/>
            <person name="Cichocki N."/>
            <person name="Clum A."/>
            <person name="Copeland A."/>
            <person name="Hainaut M."/>
            <person name="Haridas S."/>
            <person name="Labutti K."/>
            <person name="Lindquist E."/>
            <person name="Lipzen A."/>
            <person name="Khouja H.-R."/>
            <person name="Murat C."/>
            <person name="Ohm R."/>
            <person name="Olson A."/>
            <person name="Spatafora J."/>
            <person name="Veneault-Fourrey C."/>
            <person name="Henrissat B."/>
            <person name="Grigoriev I."/>
            <person name="Martin F."/>
            <person name="Perotto S."/>
        </authorList>
    </citation>
    <scope>NUCLEOTIDE SEQUENCE [LARGE SCALE GENOMIC DNA]</scope>
    <source>
        <strain evidence="6 7">F</strain>
    </source>
</reference>
<dbReference type="GO" id="GO:0005886">
    <property type="term" value="C:plasma membrane"/>
    <property type="evidence" value="ECO:0007669"/>
    <property type="project" value="TreeGrafter"/>
</dbReference>
<dbReference type="AlphaFoldDB" id="A0A2J6R5N8"/>
<dbReference type="Proteomes" id="UP000235786">
    <property type="component" value="Unassembled WGS sequence"/>
</dbReference>
<evidence type="ECO:0000313" key="7">
    <source>
        <dbReference type="Proteomes" id="UP000235786"/>
    </source>
</evidence>
<feature type="transmembrane region" description="Helical" evidence="5">
    <location>
        <begin position="71"/>
        <end position="89"/>
    </location>
</feature>
<organism evidence="6 7">
    <name type="scientific">Hyaloscypha variabilis (strain UAMH 11265 / GT02V1 / F)</name>
    <name type="common">Meliniomyces variabilis</name>
    <dbReference type="NCBI Taxonomy" id="1149755"/>
    <lineage>
        <taxon>Eukaryota</taxon>
        <taxon>Fungi</taxon>
        <taxon>Dikarya</taxon>
        <taxon>Ascomycota</taxon>
        <taxon>Pezizomycotina</taxon>
        <taxon>Leotiomycetes</taxon>
        <taxon>Helotiales</taxon>
        <taxon>Hyaloscyphaceae</taxon>
        <taxon>Hyaloscypha</taxon>
        <taxon>Hyaloscypha variabilis</taxon>
    </lineage>
</organism>
<evidence type="ECO:0000256" key="1">
    <source>
        <dbReference type="ARBA" id="ARBA00004141"/>
    </source>
</evidence>
<dbReference type="GO" id="GO:0000297">
    <property type="term" value="F:spermine transmembrane transporter activity"/>
    <property type="evidence" value="ECO:0007669"/>
    <property type="project" value="TreeGrafter"/>
</dbReference>
<evidence type="ECO:0008006" key="8">
    <source>
        <dbReference type="Google" id="ProtNLM"/>
    </source>
</evidence>
<evidence type="ECO:0000256" key="2">
    <source>
        <dbReference type="ARBA" id="ARBA00022692"/>
    </source>
</evidence>
<protein>
    <recommendedName>
        <fullName evidence="8">MFS general substrate transporter</fullName>
    </recommendedName>
</protein>
<dbReference type="PANTHER" id="PTHR23502:SF38">
    <property type="entry name" value="POLYAMINE TRANSPORTER 4"/>
    <property type="match status" value="1"/>
</dbReference>
<dbReference type="InterPro" id="IPR036259">
    <property type="entry name" value="MFS_trans_sf"/>
</dbReference>
<feature type="transmembrane region" description="Helical" evidence="5">
    <location>
        <begin position="34"/>
        <end position="59"/>
    </location>
</feature>
<proteinExistence type="predicted"/>